<protein>
    <submittedName>
        <fullName evidence="2">Uncharacterized protein</fullName>
    </submittedName>
</protein>
<gene>
    <name evidence="2" type="ORF">OsI_18640</name>
</gene>
<dbReference type="HOGENOM" id="CLU_1838458_0_0_1"/>
<dbReference type="EMBL" id="CM000130">
    <property type="protein sequence ID" value="EEC78608.1"/>
    <property type="molecule type" value="Genomic_DNA"/>
</dbReference>
<accession>B8AYL7</accession>
<name>B8AYL7_ORYSI</name>
<sequence length="140" mass="15236">MEEGDTGMAFTAGALTRAPRLPRGGEVLDEGRRRGTRRSPAPSSPTSSPPHPPPSPPLATPPARSAERRRRRPSPSPITPAKRGDQIWQRRRPSLEPRRADTVEHPTAAPNAAPSPRRPRCHDLAVSPPSSPRPRRGEVI</sequence>
<dbReference type="Gramene" id="BGIOSGA019260-TA">
    <property type="protein sequence ID" value="BGIOSGA019260-PA"/>
    <property type="gene ID" value="BGIOSGA019260"/>
</dbReference>
<evidence type="ECO:0000313" key="2">
    <source>
        <dbReference type="EMBL" id="EEC78608.1"/>
    </source>
</evidence>
<evidence type="ECO:0000256" key="1">
    <source>
        <dbReference type="SAM" id="MobiDB-lite"/>
    </source>
</evidence>
<dbReference type="AlphaFoldDB" id="B8AYL7"/>
<feature type="region of interest" description="Disordered" evidence="1">
    <location>
        <begin position="1"/>
        <end position="140"/>
    </location>
</feature>
<dbReference type="Proteomes" id="UP000007015">
    <property type="component" value="Chromosome 5"/>
</dbReference>
<proteinExistence type="predicted"/>
<reference evidence="2 3" key="1">
    <citation type="journal article" date="2005" name="PLoS Biol.">
        <title>The genomes of Oryza sativa: a history of duplications.</title>
        <authorList>
            <person name="Yu J."/>
            <person name="Wang J."/>
            <person name="Lin W."/>
            <person name="Li S."/>
            <person name="Li H."/>
            <person name="Zhou J."/>
            <person name="Ni P."/>
            <person name="Dong W."/>
            <person name="Hu S."/>
            <person name="Zeng C."/>
            <person name="Zhang J."/>
            <person name="Zhang Y."/>
            <person name="Li R."/>
            <person name="Xu Z."/>
            <person name="Li S."/>
            <person name="Li X."/>
            <person name="Zheng H."/>
            <person name="Cong L."/>
            <person name="Lin L."/>
            <person name="Yin J."/>
            <person name="Geng J."/>
            <person name="Li G."/>
            <person name="Shi J."/>
            <person name="Liu J."/>
            <person name="Lv H."/>
            <person name="Li J."/>
            <person name="Wang J."/>
            <person name="Deng Y."/>
            <person name="Ran L."/>
            <person name="Shi X."/>
            <person name="Wang X."/>
            <person name="Wu Q."/>
            <person name="Li C."/>
            <person name="Ren X."/>
            <person name="Wang J."/>
            <person name="Wang X."/>
            <person name="Li D."/>
            <person name="Liu D."/>
            <person name="Zhang X."/>
            <person name="Ji Z."/>
            <person name="Zhao W."/>
            <person name="Sun Y."/>
            <person name="Zhang Z."/>
            <person name="Bao J."/>
            <person name="Han Y."/>
            <person name="Dong L."/>
            <person name="Ji J."/>
            <person name="Chen P."/>
            <person name="Wu S."/>
            <person name="Liu J."/>
            <person name="Xiao Y."/>
            <person name="Bu D."/>
            <person name="Tan J."/>
            <person name="Yang L."/>
            <person name="Ye C."/>
            <person name="Zhang J."/>
            <person name="Xu J."/>
            <person name="Zhou Y."/>
            <person name="Yu Y."/>
            <person name="Zhang B."/>
            <person name="Zhuang S."/>
            <person name="Wei H."/>
            <person name="Liu B."/>
            <person name="Lei M."/>
            <person name="Yu H."/>
            <person name="Li Y."/>
            <person name="Xu H."/>
            <person name="Wei S."/>
            <person name="He X."/>
            <person name="Fang L."/>
            <person name="Zhang Z."/>
            <person name="Zhang Y."/>
            <person name="Huang X."/>
            <person name="Su Z."/>
            <person name="Tong W."/>
            <person name="Li J."/>
            <person name="Tong Z."/>
            <person name="Li S."/>
            <person name="Ye J."/>
            <person name="Wang L."/>
            <person name="Fang L."/>
            <person name="Lei T."/>
            <person name="Chen C."/>
            <person name="Chen H."/>
            <person name="Xu Z."/>
            <person name="Li H."/>
            <person name="Huang H."/>
            <person name="Zhang F."/>
            <person name="Xu H."/>
            <person name="Li N."/>
            <person name="Zhao C."/>
            <person name="Li S."/>
            <person name="Dong L."/>
            <person name="Huang Y."/>
            <person name="Li L."/>
            <person name="Xi Y."/>
            <person name="Qi Q."/>
            <person name="Li W."/>
            <person name="Zhang B."/>
            <person name="Hu W."/>
            <person name="Zhang Y."/>
            <person name="Tian X."/>
            <person name="Jiao Y."/>
            <person name="Liang X."/>
            <person name="Jin J."/>
            <person name="Gao L."/>
            <person name="Zheng W."/>
            <person name="Hao B."/>
            <person name="Liu S."/>
            <person name="Wang W."/>
            <person name="Yuan L."/>
            <person name="Cao M."/>
            <person name="McDermott J."/>
            <person name="Samudrala R."/>
            <person name="Wang J."/>
            <person name="Wong G.K."/>
            <person name="Yang H."/>
        </authorList>
    </citation>
    <scope>NUCLEOTIDE SEQUENCE [LARGE SCALE GENOMIC DNA]</scope>
    <source>
        <strain evidence="3">cv. 93-11</strain>
    </source>
</reference>
<keyword evidence="3" id="KW-1185">Reference proteome</keyword>
<feature type="compositionally biased region" description="Basic and acidic residues" evidence="1">
    <location>
        <begin position="93"/>
        <end position="104"/>
    </location>
</feature>
<feature type="compositionally biased region" description="Pro residues" evidence="1">
    <location>
        <begin position="47"/>
        <end position="60"/>
    </location>
</feature>
<evidence type="ECO:0000313" key="3">
    <source>
        <dbReference type="Proteomes" id="UP000007015"/>
    </source>
</evidence>
<organism evidence="2 3">
    <name type="scientific">Oryza sativa subsp. indica</name>
    <name type="common">Rice</name>
    <dbReference type="NCBI Taxonomy" id="39946"/>
    <lineage>
        <taxon>Eukaryota</taxon>
        <taxon>Viridiplantae</taxon>
        <taxon>Streptophyta</taxon>
        <taxon>Embryophyta</taxon>
        <taxon>Tracheophyta</taxon>
        <taxon>Spermatophyta</taxon>
        <taxon>Magnoliopsida</taxon>
        <taxon>Liliopsida</taxon>
        <taxon>Poales</taxon>
        <taxon>Poaceae</taxon>
        <taxon>BOP clade</taxon>
        <taxon>Oryzoideae</taxon>
        <taxon>Oryzeae</taxon>
        <taxon>Oryzinae</taxon>
        <taxon>Oryza</taxon>
        <taxon>Oryza sativa</taxon>
    </lineage>
</organism>